<dbReference type="InterPro" id="IPR023471">
    <property type="entry name" value="CtaG/Cox11_dom_sf"/>
</dbReference>
<evidence type="ECO:0000256" key="9">
    <source>
        <dbReference type="ARBA" id="ARBA00023136"/>
    </source>
</evidence>
<organism evidence="11 12">
    <name type="scientific">Devosia enhydra</name>
    <dbReference type="NCBI Taxonomy" id="665118"/>
    <lineage>
        <taxon>Bacteria</taxon>
        <taxon>Pseudomonadati</taxon>
        <taxon>Pseudomonadota</taxon>
        <taxon>Alphaproteobacteria</taxon>
        <taxon>Hyphomicrobiales</taxon>
        <taxon>Devosiaceae</taxon>
        <taxon>Devosia</taxon>
    </lineage>
</organism>
<dbReference type="RefSeq" id="WP_072345479.1">
    <property type="nucleotide sequence ID" value="NZ_FPKU01000003.1"/>
</dbReference>
<keyword evidence="12" id="KW-1185">Reference proteome</keyword>
<evidence type="ECO:0000256" key="10">
    <source>
        <dbReference type="HAMAP-Rule" id="MF_00155"/>
    </source>
</evidence>
<comment type="subcellular location">
    <subcellularLocation>
        <location evidence="2 10">Cell inner membrane</location>
        <topology evidence="2 10">Single-pass type II membrane protein</topology>
        <orientation evidence="2 10">Periplasmic side</orientation>
    </subcellularLocation>
</comment>
<dbReference type="GO" id="GO:0008535">
    <property type="term" value="P:respiratory chain complex IV assembly"/>
    <property type="evidence" value="ECO:0007669"/>
    <property type="project" value="UniProtKB-UniRule"/>
</dbReference>
<keyword evidence="9 10" id="KW-0472">Membrane</keyword>
<reference evidence="11 12" key="1">
    <citation type="submission" date="2016-11" db="EMBL/GenBank/DDBJ databases">
        <authorList>
            <person name="Jaros S."/>
            <person name="Januszkiewicz K."/>
            <person name="Wedrychowicz H."/>
        </authorList>
    </citation>
    <scope>NUCLEOTIDE SEQUENCE [LARGE SCALE GENOMIC DNA]</scope>
    <source>
        <strain evidence="11 12">ATCC 23634</strain>
    </source>
</reference>
<keyword evidence="8 10" id="KW-0186">Copper</keyword>
<keyword evidence="6 10" id="KW-0735">Signal-anchor</keyword>
<evidence type="ECO:0000256" key="4">
    <source>
        <dbReference type="ARBA" id="ARBA00015384"/>
    </source>
</evidence>
<dbReference type="PIRSF" id="PIRSF005413">
    <property type="entry name" value="COX11"/>
    <property type="match status" value="1"/>
</dbReference>
<evidence type="ECO:0000256" key="5">
    <source>
        <dbReference type="ARBA" id="ARBA00022692"/>
    </source>
</evidence>
<evidence type="ECO:0000313" key="11">
    <source>
        <dbReference type="EMBL" id="SFZ86122.1"/>
    </source>
</evidence>
<evidence type="ECO:0000256" key="8">
    <source>
        <dbReference type="ARBA" id="ARBA00023008"/>
    </source>
</evidence>
<dbReference type="Proteomes" id="UP000183447">
    <property type="component" value="Unassembled WGS sequence"/>
</dbReference>
<evidence type="ECO:0000256" key="6">
    <source>
        <dbReference type="ARBA" id="ARBA00022968"/>
    </source>
</evidence>
<dbReference type="OrthoDB" id="9804841at2"/>
<feature type="topological domain" description="Periplasmic" evidence="10">
    <location>
        <begin position="37"/>
        <end position="186"/>
    </location>
</feature>
<accession>A0A1K2I159</accession>
<evidence type="ECO:0000313" key="12">
    <source>
        <dbReference type="Proteomes" id="UP000183447"/>
    </source>
</evidence>
<proteinExistence type="inferred from homology"/>
<comment type="similarity">
    <text evidence="3 10">Belongs to the COX11/CtaG family.</text>
</comment>
<evidence type="ECO:0000256" key="1">
    <source>
        <dbReference type="ARBA" id="ARBA00004007"/>
    </source>
</evidence>
<keyword evidence="7 10" id="KW-1133">Transmembrane helix</keyword>
<dbReference type="STRING" id="665118.SAMN02983003_3296"/>
<dbReference type="GO" id="GO:0005507">
    <property type="term" value="F:copper ion binding"/>
    <property type="evidence" value="ECO:0007669"/>
    <property type="project" value="InterPro"/>
</dbReference>
<dbReference type="NCBIfam" id="NF003465">
    <property type="entry name" value="PRK05089.1"/>
    <property type="match status" value="1"/>
</dbReference>
<sequence length="186" mass="20391">MTDQALPNIPATRNNRRVLVLLLALVASMVGVAYAAVPLYQLFCQVTGLGGTTQVADGNPKGVIAREMTVRFDSNVHSGLDWQVRPAARITDRIGTVETVNYVATNLSDKTVTGTAVFNVTPEKSGIYFNKMECFCFTEQTLGPGETVEMPITFFVDPDLAKDSELDTIREITLSYTFYPAENEGR</sequence>
<dbReference type="FunFam" id="2.60.370.10:FF:000001">
    <property type="entry name" value="COX11 cytochrome c oxidase assembly homolog"/>
    <property type="match status" value="1"/>
</dbReference>
<keyword evidence="10" id="KW-0997">Cell inner membrane</keyword>
<evidence type="ECO:0000256" key="7">
    <source>
        <dbReference type="ARBA" id="ARBA00022989"/>
    </source>
</evidence>
<evidence type="ECO:0000256" key="2">
    <source>
        <dbReference type="ARBA" id="ARBA00004382"/>
    </source>
</evidence>
<dbReference type="InterPro" id="IPR007533">
    <property type="entry name" value="Cyt_c_oxidase_assmbl_CtaG"/>
</dbReference>
<evidence type="ECO:0000256" key="3">
    <source>
        <dbReference type="ARBA" id="ARBA00009620"/>
    </source>
</evidence>
<keyword evidence="10" id="KW-1003">Cell membrane</keyword>
<dbReference type="AlphaFoldDB" id="A0A1K2I159"/>
<name>A0A1K2I159_9HYPH</name>
<dbReference type="GO" id="GO:0005886">
    <property type="term" value="C:plasma membrane"/>
    <property type="evidence" value="ECO:0007669"/>
    <property type="project" value="UniProtKB-SubCell"/>
</dbReference>
<dbReference type="PANTHER" id="PTHR21320:SF3">
    <property type="entry name" value="CYTOCHROME C OXIDASE ASSEMBLY PROTEIN COX11, MITOCHONDRIAL-RELATED"/>
    <property type="match status" value="1"/>
</dbReference>
<dbReference type="EMBL" id="FPKU01000003">
    <property type="protein sequence ID" value="SFZ86122.1"/>
    <property type="molecule type" value="Genomic_DNA"/>
</dbReference>
<dbReference type="PANTHER" id="PTHR21320">
    <property type="entry name" value="CYTOCHROME C OXIDASE ASSEMBLY PROTEIN COX11-RELATED"/>
    <property type="match status" value="1"/>
</dbReference>
<dbReference type="Gene3D" id="2.60.370.10">
    <property type="entry name" value="Ctag/Cox11"/>
    <property type="match status" value="1"/>
</dbReference>
<dbReference type="HAMAP" id="MF_00155">
    <property type="entry name" value="CtaG"/>
    <property type="match status" value="1"/>
</dbReference>
<comment type="function">
    <text evidence="1 10">Exerts its effect at some terminal stage of cytochrome c oxidase synthesis, probably by being involved in the insertion of the copper B into subunit I.</text>
</comment>
<dbReference type="Pfam" id="PF04442">
    <property type="entry name" value="CtaG_Cox11"/>
    <property type="match status" value="1"/>
</dbReference>
<keyword evidence="5 10" id="KW-0812">Transmembrane</keyword>
<gene>
    <name evidence="10" type="primary">ctaG</name>
    <name evidence="11" type="ORF">SAMN02983003_3296</name>
</gene>
<protein>
    <recommendedName>
        <fullName evidence="4 10">Cytochrome c oxidase assembly protein CtaG</fullName>
    </recommendedName>
</protein>
<feature type="topological domain" description="Cytoplasmic" evidence="10">
    <location>
        <begin position="1"/>
        <end position="13"/>
    </location>
</feature>
<dbReference type="SUPFAM" id="SSF110111">
    <property type="entry name" value="Ctag/Cox11"/>
    <property type="match status" value="1"/>
</dbReference>